<dbReference type="InterPro" id="IPR027463">
    <property type="entry name" value="AcrB_DN_DC_subdom"/>
</dbReference>
<dbReference type="Gene3D" id="1.20.1640.10">
    <property type="entry name" value="Multidrug efflux transporter AcrB transmembrane domain"/>
    <property type="match status" value="2"/>
</dbReference>
<dbReference type="Proteomes" id="UP000269265">
    <property type="component" value="Unassembled WGS sequence"/>
</dbReference>
<dbReference type="Gene3D" id="3.30.70.1320">
    <property type="entry name" value="Multidrug efflux transporter AcrB pore domain like"/>
    <property type="match status" value="1"/>
</dbReference>
<keyword evidence="4" id="KW-1003">Cell membrane</keyword>
<feature type="transmembrane region" description="Helical" evidence="9">
    <location>
        <begin position="880"/>
        <end position="898"/>
    </location>
</feature>
<feature type="transmembrane region" description="Helical" evidence="9">
    <location>
        <begin position="12"/>
        <end position="30"/>
    </location>
</feature>
<keyword evidence="8 9" id="KW-0472">Membrane</keyword>
<dbReference type="OrthoDB" id="9176627at2"/>
<feature type="transmembrane region" description="Helical" evidence="9">
    <location>
        <begin position="396"/>
        <end position="418"/>
    </location>
</feature>
<dbReference type="EMBL" id="RSED01000004">
    <property type="protein sequence ID" value="RRS05220.1"/>
    <property type="molecule type" value="Genomic_DNA"/>
</dbReference>
<dbReference type="PANTHER" id="PTHR32063:SF11">
    <property type="entry name" value="CATION OR DRUG EFFLUX SYSTEM PROTEIN"/>
    <property type="match status" value="1"/>
</dbReference>
<dbReference type="GO" id="GO:0009636">
    <property type="term" value="P:response to toxic substance"/>
    <property type="evidence" value="ECO:0007669"/>
    <property type="project" value="UniProtKB-ARBA"/>
</dbReference>
<evidence type="ECO:0000313" key="11">
    <source>
        <dbReference type="Proteomes" id="UP000269265"/>
    </source>
</evidence>
<evidence type="ECO:0000256" key="3">
    <source>
        <dbReference type="ARBA" id="ARBA00022448"/>
    </source>
</evidence>
<sequence length="1063" mass="114774">MNISRFFVDRPIFAAVLSILVFIAGAISIFKLPISEYPEVVPPSVVVRAQFPGANPTVIAETVAAPLEEQINGVENMLYMSSQATTDGVLTLTVTFKIGTNVEQAETQVQNRVQRALPRLPEEVRQFGVTTVKASPNLTLVVHLLSPKGSYDDVYLRNYATLNIKDRLARLNGMGDVQIFGAGDYAMRVWLDPQKVAQRGMTAADVVAAIREQNVQVAAGVVGAPPDTKAPFQLSVNASGRLSTEEEFGKIIVKTNPDGGITHLRDVARIELGSNGYALRSLLNNKPAVGMGIFEAPNANALQLSTDVRAAMDELKKDFPADVDYAIVYDPTQFVRDSIKAVIVTLLEAVALVVLVVIVFLQTWRASIIPLLAVPVSIVGTFAVLLGFGFSINTLSLFGLVLAIGIVVDDAIVVVENVERNIANGLNPRAATIQAMKEVSGPIIAIALVLCAVFIPIAYVAGLTGQFYKQFALTIAISTVISAFNSLTLSPALAAVLLKPHDAPKDRFARGMDWALGGFFKRFNRVFDRASHRYQGGVQGTLNHKAVTMGVYLVLCVAAFFVFKAVPAGFVPAQDKQYLVGFAQLPDAASLERTDAVIRRMSDIASQVPGVAESVAFPGLSINGFTNAPNAGIVFYTLDDFHKRKGDPSLTGDAIAAEVNKRLGAIQDAFIMVFPPPAVNGMGAIGGFKLFIEDRGNVGYDELYKATMALQMKAWQTPQLAGVFSSYQINVPQLFADVDRVKAKQMGVPLGSIFDTLQINLGSLYVNDFNKFGRTFQVMAQADAPFRSNPESISQLKVRSNSGEMVPLGSLLKISDSYGPDRVQRYNAYVAADINGGAAPGVSSGQAKEIMEKIAAETLPKGVSYEWTDLTYQEILAGNTMIYVFPLCVLLVFLVLAAQYESWTLPLAVILIVPMSMLCALAGVYLTKGDNNIFTQIALFVLVGLSAKNAILIVEFARELEHHGRTIVEAALEASRLRLRPILMTSIAFIMGVVPLVFSSGAGSEMRHAMGVAVFAGMLGVTLFGLFLTPVFYVLLRFLAVRLEGRRTDEPLVPSQDPVIQEA</sequence>
<feature type="transmembrane region" description="Helical" evidence="9">
    <location>
        <begin position="368"/>
        <end position="390"/>
    </location>
</feature>
<feature type="transmembrane region" description="Helical" evidence="9">
    <location>
        <begin position="439"/>
        <end position="459"/>
    </location>
</feature>
<comment type="subcellular location">
    <subcellularLocation>
        <location evidence="1 9">Cell inner membrane</location>
        <topology evidence="1 9">Multi-pass membrane protein</topology>
    </subcellularLocation>
</comment>
<dbReference type="FunFam" id="3.30.70.1430:FF:000001">
    <property type="entry name" value="Efflux pump membrane transporter"/>
    <property type="match status" value="1"/>
</dbReference>
<evidence type="ECO:0000256" key="1">
    <source>
        <dbReference type="ARBA" id="ARBA00004429"/>
    </source>
</evidence>
<evidence type="ECO:0000256" key="4">
    <source>
        <dbReference type="ARBA" id="ARBA00022475"/>
    </source>
</evidence>
<keyword evidence="6 9" id="KW-0812">Transmembrane</keyword>
<feature type="transmembrane region" description="Helical" evidence="9">
    <location>
        <begin position="905"/>
        <end position="927"/>
    </location>
</feature>
<feature type="transmembrane region" description="Helical" evidence="9">
    <location>
        <begin position="471"/>
        <end position="498"/>
    </location>
</feature>
<protein>
    <recommendedName>
        <fullName evidence="9">Efflux pump membrane transporter</fullName>
    </recommendedName>
</protein>
<feature type="transmembrane region" description="Helical" evidence="9">
    <location>
        <begin position="933"/>
        <end position="956"/>
    </location>
</feature>
<dbReference type="SUPFAM" id="SSF82866">
    <property type="entry name" value="Multidrug efflux transporter AcrB transmembrane domain"/>
    <property type="match status" value="2"/>
</dbReference>
<dbReference type="RefSeq" id="WP_125242439.1">
    <property type="nucleotide sequence ID" value="NZ_RSED01000004.1"/>
</dbReference>
<dbReference type="GO" id="GO:0042910">
    <property type="term" value="F:xenobiotic transmembrane transporter activity"/>
    <property type="evidence" value="ECO:0007669"/>
    <property type="project" value="TreeGrafter"/>
</dbReference>
<evidence type="ECO:0000256" key="7">
    <source>
        <dbReference type="ARBA" id="ARBA00022989"/>
    </source>
</evidence>
<keyword evidence="3 9" id="KW-0813">Transport</keyword>
<dbReference type="InterPro" id="IPR004764">
    <property type="entry name" value="MdtF-like"/>
</dbReference>
<keyword evidence="5 9" id="KW-0997">Cell inner membrane</keyword>
<dbReference type="NCBIfam" id="TIGR00915">
    <property type="entry name" value="2A0602"/>
    <property type="match status" value="1"/>
</dbReference>
<evidence type="ECO:0000313" key="10">
    <source>
        <dbReference type="EMBL" id="RRS05220.1"/>
    </source>
</evidence>
<keyword evidence="11" id="KW-1185">Reference proteome</keyword>
<comment type="similarity">
    <text evidence="2 9">Belongs to the resistance-nodulation-cell division (RND) (TC 2.A.6) family.</text>
</comment>
<evidence type="ECO:0000256" key="5">
    <source>
        <dbReference type="ARBA" id="ARBA00022519"/>
    </source>
</evidence>
<dbReference type="NCBIfam" id="NF000282">
    <property type="entry name" value="RND_permease_1"/>
    <property type="match status" value="1"/>
</dbReference>
<dbReference type="AlphaFoldDB" id="A0A3R8TDK0"/>
<proteinExistence type="inferred from homology"/>
<evidence type="ECO:0000256" key="9">
    <source>
        <dbReference type="RuleBase" id="RU364070"/>
    </source>
</evidence>
<dbReference type="GO" id="GO:0015562">
    <property type="term" value="F:efflux transmembrane transporter activity"/>
    <property type="evidence" value="ECO:0007669"/>
    <property type="project" value="InterPro"/>
</dbReference>
<name>A0A3R8TDK0_9BURK</name>
<gene>
    <name evidence="10" type="ORF">EIP75_06590</name>
</gene>
<dbReference type="InterPro" id="IPR001036">
    <property type="entry name" value="Acrflvin-R"/>
</dbReference>
<feature type="transmembrane region" description="Helical" evidence="9">
    <location>
        <begin position="551"/>
        <end position="570"/>
    </location>
</feature>
<dbReference type="SUPFAM" id="SSF82693">
    <property type="entry name" value="Multidrug efflux transporter AcrB pore domain, PN1, PN2, PC1 and PC2 subdomains"/>
    <property type="match status" value="4"/>
</dbReference>
<evidence type="ECO:0000256" key="6">
    <source>
        <dbReference type="ARBA" id="ARBA00022692"/>
    </source>
</evidence>
<feature type="transmembrane region" description="Helical" evidence="9">
    <location>
        <begin position="341"/>
        <end position="361"/>
    </location>
</feature>
<dbReference type="Gene3D" id="3.30.70.1430">
    <property type="entry name" value="Multidrug efflux transporter AcrB pore domain"/>
    <property type="match status" value="2"/>
</dbReference>
<feature type="transmembrane region" description="Helical" evidence="9">
    <location>
        <begin position="1010"/>
        <end position="1036"/>
    </location>
</feature>
<keyword evidence="7 9" id="KW-1133">Transmembrane helix</keyword>
<dbReference type="Gene3D" id="3.30.70.1440">
    <property type="entry name" value="Multidrug efflux transporter AcrB pore domain"/>
    <property type="match status" value="1"/>
</dbReference>
<dbReference type="PANTHER" id="PTHR32063">
    <property type="match status" value="1"/>
</dbReference>
<evidence type="ECO:0000256" key="2">
    <source>
        <dbReference type="ARBA" id="ARBA00010942"/>
    </source>
</evidence>
<dbReference type="Gene3D" id="3.30.2090.10">
    <property type="entry name" value="Multidrug efflux transporter AcrB TolC docking domain, DN and DC subdomains"/>
    <property type="match status" value="2"/>
</dbReference>
<feature type="transmembrane region" description="Helical" evidence="9">
    <location>
        <begin position="977"/>
        <end position="998"/>
    </location>
</feature>
<dbReference type="SUPFAM" id="SSF82714">
    <property type="entry name" value="Multidrug efflux transporter AcrB TolC docking domain, DN and DC subdomains"/>
    <property type="match status" value="2"/>
</dbReference>
<dbReference type="GO" id="GO:0005886">
    <property type="term" value="C:plasma membrane"/>
    <property type="evidence" value="ECO:0007669"/>
    <property type="project" value="UniProtKB-SubCell"/>
</dbReference>
<comment type="caution">
    <text evidence="10">The sequence shown here is derived from an EMBL/GenBank/DDBJ whole genome shotgun (WGS) entry which is preliminary data.</text>
</comment>
<dbReference type="PRINTS" id="PR00702">
    <property type="entry name" value="ACRIFLAVINRP"/>
</dbReference>
<accession>A0A3R8TDK0</accession>
<organism evidence="10 11">
    <name type="scientific">Aquabacterium soli</name>
    <dbReference type="NCBI Taxonomy" id="2493092"/>
    <lineage>
        <taxon>Bacteria</taxon>
        <taxon>Pseudomonadati</taxon>
        <taxon>Pseudomonadota</taxon>
        <taxon>Betaproteobacteria</taxon>
        <taxon>Burkholderiales</taxon>
        <taxon>Aquabacterium</taxon>
    </lineage>
</organism>
<reference evidence="10 11" key="1">
    <citation type="submission" date="2018-12" db="EMBL/GenBank/DDBJ databases">
        <title>The whole draft genome of Aquabacterium sp. SJQ9.</title>
        <authorList>
            <person name="Sun L."/>
            <person name="Gao X."/>
            <person name="Chen W."/>
            <person name="Huang K."/>
        </authorList>
    </citation>
    <scope>NUCLEOTIDE SEQUENCE [LARGE SCALE GENOMIC DNA]</scope>
    <source>
        <strain evidence="10 11">SJQ9</strain>
    </source>
</reference>
<dbReference type="FunFam" id="1.20.1640.10:FF:000001">
    <property type="entry name" value="Efflux pump membrane transporter"/>
    <property type="match status" value="1"/>
</dbReference>
<dbReference type="Pfam" id="PF00873">
    <property type="entry name" value="ACR_tran"/>
    <property type="match status" value="1"/>
</dbReference>
<evidence type="ECO:0000256" key="8">
    <source>
        <dbReference type="ARBA" id="ARBA00023136"/>
    </source>
</evidence>